<keyword evidence="2" id="KW-1185">Reference proteome</keyword>
<name>A0A5N6M086_9ASTR</name>
<protein>
    <submittedName>
        <fullName evidence="1">Uncharacterized protein</fullName>
    </submittedName>
</protein>
<comment type="caution">
    <text evidence="1">The sequence shown here is derived from an EMBL/GenBank/DDBJ whole genome shotgun (WGS) entry which is preliminary data.</text>
</comment>
<accession>A0A5N6M086</accession>
<reference evidence="1 2" key="1">
    <citation type="submission" date="2019-05" db="EMBL/GenBank/DDBJ databases">
        <title>Mikania micrantha, genome provides insights into the molecular mechanism of rapid growth.</title>
        <authorList>
            <person name="Liu B."/>
        </authorList>
    </citation>
    <scope>NUCLEOTIDE SEQUENCE [LARGE SCALE GENOMIC DNA]</scope>
    <source>
        <strain evidence="1">NLD-2019</strain>
        <tissue evidence="1">Leaf</tissue>
    </source>
</reference>
<organism evidence="1 2">
    <name type="scientific">Mikania micrantha</name>
    <name type="common">bitter vine</name>
    <dbReference type="NCBI Taxonomy" id="192012"/>
    <lineage>
        <taxon>Eukaryota</taxon>
        <taxon>Viridiplantae</taxon>
        <taxon>Streptophyta</taxon>
        <taxon>Embryophyta</taxon>
        <taxon>Tracheophyta</taxon>
        <taxon>Spermatophyta</taxon>
        <taxon>Magnoliopsida</taxon>
        <taxon>eudicotyledons</taxon>
        <taxon>Gunneridae</taxon>
        <taxon>Pentapetalae</taxon>
        <taxon>asterids</taxon>
        <taxon>campanulids</taxon>
        <taxon>Asterales</taxon>
        <taxon>Asteraceae</taxon>
        <taxon>Asteroideae</taxon>
        <taxon>Heliantheae alliance</taxon>
        <taxon>Eupatorieae</taxon>
        <taxon>Mikania</taxon>
    </lineage>
</organism>
<dbReference type="AlphaFoldDB" id="A0A5N6M086"/>
<proteinExistence type="predicted"/>
<evidence type="ECO:0000313" key="2">
    <source>
        <dbReference type="Proteomes" id="UP000326396"/>
    </source>
</evidence>
<sequence>MLGSVLDPWEIIGDFKSVYNSGLKAPKFLENKMIKKGLVYRKLEGVKQNELPLFLEGKHPDEFVYREITRVELHDGTTARYLSEYYGPESFFEGEPERLTPEEKSDFQKLLITRPALKLVILKLISKKKTDLSAWDTK</sequence>
<dbReference type="EMBL" id="SZYD01000017">
    <property type="protein sequence ID" value="KAD3067248.1"/>
    <property type="molecule type" value="Genomic_DNA"/>
</dbReference>
<evidence type="ECO:0000313" key="1">
    <source>
        <dbReference type="EMBL" id="KAD3067248.1"/>
    </source>
</evidence>
<dbReference type="Proteomes" id="UP000326396">
    <property type="component" value="Linkage Group LG7"/>
</dbReference>
<gene>
    <name evidence="1" type="ORF">E3N88_35128</name>
</gene>